<gene>
    <name evidence="12" type="ORF">DDF84_030240</name>
</gene>
<dbReference type="InterPro" id="IPR000412">
    <property type="entry name" value="ABC_2_transport"/>
</dbReference>
<dbReference type="GO" id="GO:0015920">
    <property type="term" value="P:lipopolysaccharide transport"/>
    <property type="evidence" value="ECO:0007669"/>
    <property type="project" value="TreeGrafter"/>
</dbReference>
<dbReference type="GO" id="GO:0043190">
    <property type="term" value="C:ATP-binding cassette (ABC) transporter complex"/>
    <property type="evidence" value="ECO:0007669"/>
    <property type="project" value="InterPro"/>
</dbReference>
<comment type="subcellular location">
    <subcellularLocation>
        <location evidence="1">Cell membrane</location>
        <topology evidence="1">Multi-pass membrane protein</topology>
    </subcellularLocation>
</comment>
<comment type="similarity">
    <text evidence="2">Belongs to the ABC-2 integral membrane protein family.</text>
</comment>
<evidence type="ECO:0000313" key="13">
    <source>
        <dbReference type="Proteomes" id="UP000253772"/>
    </source>
</evidence>
<keyword evidence="6 10" id="KW-0812">Transmembrane</keyword>
<reference evidence="12 13" key="1">
    <citation type="submission" date="2019-03" db="EMBL/GenBank/DDBJ databases">
        <title>Comparative insights into the high quality Complete genome sequence of highly metal resistant Cupriavidus metallidurans strain BS1 isolated from a gold-copper mine.</title>
        <authorList>
            <person name="Mazhar H.S."/>
            <person name="Rensing C."/>
        </authorList>
    </citation>
    <scope>NUCLEOTIDE SEQUENCE [LARGE SCALE GENOMIC DNA]</scope>
    <source>
        <strain evidence="12 13">BS1</strain>
    </source>
</reference>
<keyword evidence="8" id="KW-0625">Polysaccharide transport</keyword>
<dbReference type="Proteomes" id="UP000253772">
    <property type="component" value="Chromosome c2"/>
</dbReference>
<feature type="transmembrane region" description="Helical" evidence="10">
    <location>
        <begin position="184"/>
        <end position="204"/>
    </location>
</feature>
<feature type="transmembrane region" description="Helical" evidence="10">
    <location>
        <begin position="152"/>
        <end position="172"/>
    </location>
</feature>
<dbReference type="EMBL" id="CP037901">
    <property type="protein sequence ID" value="QBP13844.1"/>
    <property type="molecule type" value="Genomic_DNA"/>
</dbReference>
<feature type="transmembrane region" description="Helical" evidence="10">
    <location>
        <begin position="237"/>
        <end position="256"/>
    </location>
</feature>
<name>A0A482J4B8_9BURK</name>
<evidence type="ECO:0000259" key="11">
    <source>
        <dbReference type="Pfam" id="PF01061"/>
    </source>
</evidence>
<keyword evidence="4" id="KW-1003">Cell membrane</keyword>
<protein>
    <submittedName>
        <fullName evidence="12">ABC transporter permease</fullName>
    </submittedName>
</protein>
<feature type="domain" description="ABC-2 type transporter transmembrane" evidence="11">
    <location>
        <begin position="20"/>
        <end position="227"/>
    </location>
</feature>
<evidence type="ECO:0000256" key="10">
    <source>
        <dbReference type="SAM" id="Phobius"/>
    </source>
</evidence>
<evidence type="ECO:0000256" key="7">
    <source>
        <dbReference type="ARBA" id="ARBA00022989"/>
    </source>
</evidence>
<dbReference type="GO" id="GO:0140359">
    <property type="term" value="F:ABC-type transporter activity"/>
    <property type="evidence" value="ECO:0007669"/>
    <property type="project" value="InterPro"/>
</dbReference>
<proteinExistence type="inferred from homology"/>
<dbReference type="Pfam" id="PF01061">
    <property type="entry name" value="ABC2_membrane"/>
    <property type="match status" value="1"/>
</dbReference>
<feature type="transmembrane region" description="Helical" evidence="10">
    <location>
        <begin position="37"/>
        <end position="60"/>
    </location>
</feature>
<dbReference type="AlphaFoldDB" id="A0A482J4B8"/>
<evidence type="ECO:0000256" key="6">
    <source>
        <dbReference type="ARBA" id="ARBA00022692"/>
    </source>
</evidence>
<evidence type="ECO:0000256" key="1">
    <source>
        <dbReference type="ARBA" id="ARBA00004651"/>
    </source>
</evidence>
<dbReference type="PANTHER" id="PTHR30413:SF10">
    <property type="entry name" value="CAPSULE POLYSACCHARIDE EXPORT INNER-MEMBRANE PROTEIN CTRC"/>
    <property type="match status" value="1"/>
</dbReference>
<keyword evidence="9 10" id="KW-0472">Membrane</keyword>
<feature type="transmembrane region" description="Helical" evidence="10">
    <location>
        <begin position="66"/>
        <end position="84"/>
    </location>
</feature>
<dbReference type="PRINTS" id="PR00164">
    <property type="entry name" value="ABC2TRNSPORT"/>
</dbReference>
<feature type="transmembrane region" description="Helical" evidence="10">
    <location>
        <begin position="117"/>
        <end position="140"/>
    </location>
</feature>
<accession>A0A482J4B8</accession>
<evidence type="ECO:0000256" key="2">
    <source>
        <dbReference type="ARBA" id="ARBA00007783"/>
    </source>
</evidence>
<dbReference type="OrthoDB" id="9814458at2"/>
<evidence type="ECO:0000256" key="4">
    <source>
        <dbReference type="ARBA" id="ARBA00022475"/>
    </source>
</evidence>
<keyword evidence="3" id="KW-0813">Transport</keyword>
<evidence type="ECO:0000256" key="5">
    <source>
        <dbReference type="ARBA" id="ARBA00022597"/>
    </source>
</evidence>
<keyword evidence="7 10" id="KW-1133">Transmembrane helix</keyword>
<evidence type="ECO:0000256" key="8">
    <source>
        <dbReference type="ARBA" id="ARBA00023047"/>
    </source>
</evidence>
<sequence>MTTYQTSSLAASLRIQARVIWALVLREIITRYGRHNIGFLWLFVEPMLFTTGIAALWTAIHATHGSGVPIVPFAITGYAGVLLWRNGVGRCADAVEPNKALLFHRNVRVLDFFFARLLLEIVGATASFLLIASGAIFLGLMKFPADLGQMLAGWMLLAWYALGLGLVVGALSERSELMDRIWHPITYLYFPFSGAGYMVSWLPLKWQKYAEYLPTVNLNEMIRGGYFGGAVEVHFDVFYLIKANLILTLLGLAMVADVSRRVEGE</sequence>
<evidence type="ECO:0000256" key="9">
    <source>
        <dbReference type="ARBA" id="ARBA00023136"/>
    </source>
</evidence>
<dbReference type="InterPro" id="IPR013525">
    <property type="entry name" value="ABC2_TM"/>
</dbReference>
<dbReference type="RefSeq" id="WP_017511573.1">
    <property type="nucleotide sequence ID" value="NZ_CP037901.1"/>
</dbReference>
<organism evidence="12 13">
    <name type="scientific">Cupriavidus metallidurans</name>
    <dbReference type="NCBI Taxonomy" id="119219"/>
    <lineage>
        <taxon>Bacteria</taxon>
        <taxon>Pseudomonadati</taxon>
        <taxon>Pseudomonadota</taxon>
        <taxon>Betaproteobacteria</taxon>
        <taxon>Burkholderiales</taxon>
        <taxon>Burkholderiaceae</taxon>
        <taxon>Cupriavidus</taxon>
    </lineage>
</organism>
<evidence type="ECO:0000313" key="12">
    <source>
        <dbReference type="EMBL" id="QBP13844.1"/>
    </source>
</evidence>
<dbReference type="PANTHER" id="PTHR30413">
    <property type="entry name" value="INNER MEMBRANE TRANSPORT PERMEASE"/>
    <property type="match status" value="1"/>
</dbReference>
<dbReference type="GO" id="GO:0015774">
    <property type="term" value="P:polysaccharide transport"/>
    <property type="evidence" value="ECO:0007669"/>
    <property type="project" value="UniProtKB-KW"/>
</dbReference>
<evidence type="ECO:0000256" key="3">
    <source>
        <dbReference type="ARBA" id="ARBA00022448"/>
    </source>
</evidence>
<keyword evidence="5" id="KW-0762">Sugar transport</keyword>